<dbReference type="EMBL" id="KZ851921">
    <property type="protein sequence ID" value="RDH18862.1"/>
    <property type="molecule type" value="Genomic_DNA"/>
</dbReference>
<reference evidence="1 2" key="1">
    <citation type="submission" date="2018-07" db="EMBL/GenBank/DDBJ databases">
        <title>Section-level genome sequencing of Aspergillus section Nigri to investigate inter- and intra-species variation.</title>
        <authorList>
            <consortium name="DOE Joint Genome Institute"/>
            <person name="Vesth T.C."/>
            <person name="Nybo J.L."/>
            <person name="Theobald S."/>
            <person name="Frisvad J.C."/>
            <person name="Larsen T.O."/>
            <person name="Nielsen K.F."/>
            <person name="Hoof J.B."/>
            <person name="Brandl J."/>
            <person name="Salamov A."/>
            <person name="Riley R."/>
            <person name="Gladden J.M."/>
            <person name="Phatale P."/>
            <person name="Nielsen M.T."/>
            <person name="Lyhne E.K."/>
            <person name="Kogle M.E."/>
            <person name="Strasser K."/>
            <person name="McDonnell E."/>
            <person name="Barry K."/>
            <person name="Clum A."/>
            <person name="Chen C."/>
            <person name="Nolan M."/>
            <person name="Sandor L."/>
            <person name="Kuo A."/>
            <person name="Lipzen A."/>
            <person name="Hainaut M."/>
            <person name="Drula E."/>
            <person name="Tsang A."/>
            <person name="Magnuson J.K."/>
            <person name="Henrissat B."/>
            <person name="Wiebenga A."/>
            <person name="Simmons B.A."/>
            <person name="Makela M.R."/>
            <person name="De vries R.P."/>
            <person name="Grigoriev I.V."/>
            <person name="Mortensen U.H."/>
            <person name="Baker S.E."/>
            <person name="Andersen M.R."/>
        </authorList>
    </citation>
    <scope>NUCLEOTIDE SEQUENCE [LARGE SCALE GENOMIC DNA]</scope>
    <source>
        <strain evidence="1 2">ATCC 13496</strain>
    </source>
</reference>
<gene>
    <name evidence="1" type="ORF">M747DRAFT_371542</name>
</gene>
<dbReference type="Proteomes" id="UP000253845">
    <property type="component" value="Unassembled WGS sequence"/>
</dbReference>
<accession>A0A370BZJ9</accession>
<dbReference type="AlphaFoldDB" id="A0A370BZJ9"/>
<evidence type="ECO:0000313" key="1">
    <source>
        <dbReference type="EMBL" id="RDH18862.1"/>
    </source>
</evidence>
<dbReference type="VEuPathDB" id="FungiDB:M747DRAFT_371542"/>
<name>A0A370BZJ9_ASPNG</name>
<sequence>MSPSVTYDKGLVDCRINCKRTDHLPMVSGWHVNRAALLLAFSIPSPGLMIDRAASSCRKLIGRIGGTIQGWGAGWFGIASDDCPAAHPVLVDHPVPAHGLGALELAIRLLFSKLVAHRQIVTSQRRHVNLGSNDRHAGLCWGCYGSSMKHQLPTAAEG</sequence>
<evidence type="ECO:0000313" key="2">
    <source>
        <dbReference type="Proteomes" id="UP000253845"/>
    </source>
</evidence>
<protein>
    <submittedName>
        <fullName evidence="1">Uncharacterized protein</fullName>
    </submittedName>
</protein>
<proteinExistence type="predicted"/>
<organism evidence="1 2">
    <name type="scientific">Aspergillus niger ATCC 13496</name>
    <dbReference type="NCBI Taxonomy" id="1353008"/>
    <lineage>
        <taxon>Eukaryota</taxon>
        <taxon>Fungi</taxon>
        <taxon>Dikarya</taxon>
        <taxon>Ascomycota</taxon>
        <taxon>Pezizomycotina</taxon>
        <taxon>Eurotiomycetes</taxon>
        <taxon>Eurotiomycetidae</taxon>
        <taxon>Eurotiales</taxon>
        <taxon>Aspergillaceae</taxon>
        <taxon>Aspergillus</taxon>
        <taxon>Aspergillus subgen. Circumdati</taxon>
    </lineage>
</organism>